<evidence type="ECO:0000259" key="5">
    <source>
        <dbReference type="Pfam" id="PF04577"/>
    </source>
</evidence>
<keyword evidence="3" id="KW-0325">Glycoprotein</keyword>
<keyword evidence="7" id="KW-1185">Reference proteome</keyword>
<gene>
    <name evidence="6" type="ORF">E5S67_03774</name>
</gene>
<dbReference type="EMBL" id="SRRZ01000070">
    <property type="protein sequence ID" value="NQE36012.1"/>
    <property type="molecule type" value="Genomic_DNA"/>
</dbReference>
<keyword evidence="2" id="KW-0808">Transferase</keyword>
<evidence type="ECO:0000256" key="3">
    <source>
        <dbReference type="ARBA" id="ARBA00023180"/>
    </source>
</evidence>
<keyword evidence="4" id="KW-0812">Transmembrane</keyword>
<dbReference type="InterPro" id="IPR007657">
    <property type="entry name" value="Glycosyltransferase_61"/>
</dbReference>
<evidence type="ECO:0000256" key="2">
    <source>
        <dbReference type="ARBA" id="ARBA00022679"/>
    </source>
</evidence>
<dbReference type="Proteomes" id="UP000702425">
    <property type="component" value="Unassembled WGS sequence"/>
</dbReference>
<accession>A0ABX2D041</accession>
<evidence type="ECO:0000256" key="1">
    <source>
        <dbReference type="ARBA" id="ARBA00022676"/>
    </source>
</evidence>
<feature type="domain" description="Glycosyltransferase 61 catalytic" evidence="5">
    <location>
        <begin position="201"/>
        <end position="376"/>
    </location>
</feature>
<dbReference type="PANTHER" id="PTHR20961">
    <property type="entry name" value="GLYCOSYLTRANSFERASE"/>
    <property type="match status" value="1"/>
</dbReference>
<keyword evidence="4" id="KW-1133">Transmembrane helix</keyword>
<evidence type="ECO:0000256" key="4">
    <source>
        <dbReference type="SAM" id="Phobius"/>
    </source>
</evidence>
<dbReference type="InterPro" id="IPR049625">
    <property type="entry name" value="Glyco_transf_61_cat"/>
</dbReference>
<keyword evidence="1" id="KW-0328">Glycosyltransferase</keyword>
<reference evidence="6 7" key="1">
    <citation type="journal article" date="2020" name="Sci. Rep.">
        <title>A novel cyanobacterial geosmin producer, revising GeoA distribution and dispersion patterns in Bacteria.</title>
        <authorList>
            <person name="Churro C."/>
            <person name="Semedo-Aguiar A.P."/>
            <person name="Silva A.D."/>
            <person name="Pereira-Leal J.B."/>
            <person name="Leite R.B."/>
        </authorList>
    </citation>
    <scope>NUCLEOTIDE SEQUENCE [LARGE SCALE GENOMIC DNA]</scope>
    <source>
        <strain evidence="6 7">IPMA8</strain>
    </source>
</reference>
<keyword evidence="4" id="KW-0472">Membrane</keyword>
<proteinExistence type="predicted"/>
<dbReference type="RefSeq" id="WP_172189830.1">
    <property type="nucleotide sequence ID" value="NZ_CAWPPK010000286.1"/>
</dbReference>
<name>A0ABX2D041_9CYAN</name>
<protein>
    <recommendedName>
        <fullName evidence="5">Glycosyltransferase 61 catalytic domain-containing protein</fullName>
    </recommendedName>
</protein>
<evidence type="ECO:0000313" key="7">
    <source>
        <dbReference type="Proteomes" id="UP000702425"/>
    </source>
</evidence>
<feature type="transmembrane region" description="Helical" evidence="4">
    <location>
        <begin position="12"/>
        <end position="32"/>
    </location>
</feature>
<sequence>MNRGGGSLKHLLILIIIYPILLNFIDTHILTTTEAMEQGKRENNLPKFEDEYQQIAALKLIYLFLFNYINKHLIRRSELIESSENNHNLYRLKYDETVEIQQPISYQPIPSVLKEKEGIFKFTVPFATEVKNVELFGIDAIGFSEDRKIILETALDRVDCLEHSVISTLKQGFNFQYIRPISDSEHIDLACSLVNYWSRLYAHWISEGLTRLEALEYYSKKTGKKPVLIIDKDPPHWKIKSLELMGYRVEDCLQWNGYRAKINELVICSKRREEGRVSIKACSWVKERILGNIDSYAISKIPLSPNVFLSRRQTNARRILNEEEVIETLAKMDFVTYVLEDIDWQDQVKIFAQAKIIVAPHGAGLTNMIFSHRATIIEIFGQKISHFFYTIAQGLGVNYGCLFCEANNENIIVDCEELAKLIYKMSNKKL</sequence>
<comment type="caution">
    <text evidence="6">The sequence shown here is derived from an EMBL/GenBank/DDBJ whole genome shotgun (WGS) entry which is preliminary data.</text>
</comment>
<dbReference type="Pfam" id="PF04577">
    <property type="entry name" value="Glyco_transf_61"/>
    <property type="match status" value="1"/>
</dbReference>
<organism evidence="6 7">
    <name type="scientific">Microcoleus asticus IPMA8</name>
    <dbReference type="NCBI Taxonomy" id="2563858"/>
    <lineage>
        <taxon>Bacteria</taxon>
        <taxon>Bacillati</taxon>
        <taxon>Cyanobacteriota</taxon>
        <taxon>Cyanophyceae</taxon>
        <taxon>Oscillatoriophycideae</taxon>
        <taxon>Oscillatoriales</taxon>
        <taxon>Microcoleaceae</taxon>
        <taxon>Microcoleus</taxon>
        <taxon>Microcoleus asticus</taxon>
    </lineage>
</organism>
<evidence type="ECO:0000313" key="6">
    <source>
        <dbReference type="EMBL" id="NQE36012.1"/>
    </source>
</evidence>